<evidence type="ECO:0000313" key="2">
    <source>
        <dbReference type="EMBL" id="TMW80728.1"/>
    </source>
</evidence>
<gene>
    <name evidence="2" type="ORF">EJD97_016037</name>
</gene>
<accession>A0A6N2AGD1</accession>
<organism evidence="2">
    <name type="scientific">Solanum chilense</name>
    <name type="common">Tomato</name>
    <name type="synonym">Lycopersicon chilense</name>
    <dbReference type="NCBI Taxonomy" id="4083"/>
    <lineage>
        <taxon>Eukaryota</taxon>
        <taxon>Viridiplantae</taxon>
        <taxon>Streptophyta</taxon>
        <taxon>Embryophyta</taxon>
        <taxon>Tracheophyta</taxon>
        <taxon>Spermatophyta</taxon>
        <taxon>Magnoliopsida</taxon>
        <taxon>eudicotyledons</taxon>
        <taxon>Gunneridae</taxon>
        <taxon>Pentapetalae</taxon>
        <taxon>asterids</taxon>
        <taxon>lamiids</taxon>
        <taxon>Solanales</taxon>
        <taxon>Solanaceae</taxon>
        <taxon>Solanoideae</taxon>
        <taxon>Solaneae</taxon>
        <taxon>Solanum</taxon>
        <taxon>Solanum subgen. Lycopersicon</taxon>
    </lineage>
</organism>
<feature type="domain" description="Tf2-1-like SH3-like" evidence="1">
    <location>
        <begin position="6"/>
        <end position="64"/>
    </location>
</feature>
<dbReference type="EMBL" id="RXGB01042113">
    <property type="protein sequence ID" value="TMW80728.1"/>
    <property type="molecule type" value="Genomic_DNA"/>
</dbReference>
<evidence type="ECO:0000259" key="1">
    <source>
        <dbReference type="Pfam" id="PF24626"/>
    </source>
</evidence>
<dbReference type="PANTHER" id="PTHR46148:SF56">
    <property type="entry name" value="RETROTRANSPOSON PROTEIN"/>
    <property type="match status" value="1"/>
</dbReference>
<sequence length="154" mass="17573">MTIRCKVSPKKGVMRLCKKGKLSLRCIGPYRNSKRVGNVVYELELPKELAVVHPVFNIPILKKYLSNASLIVPTENVGIKVNLSFEEVLILILDRQVFNLRTKDVASVKVLWRNQFIEEASWEAEKDMKKKYPHFFESGENVDQGKSGKIPASK</sequence>
<proteinExistence type="predicted"/>
<dbReference type="AlphaFoldDB" id="A0A6N2AGD1"/>
<comment type="caution">
    <text evidence="2">The sequence shown here is derived from an EMBL/GenBank/DDBJ whole genome shotgun (WGS) entry which is preliminary data.</text>
</comment>
<feature type="non-terminal residue" evidence="2">
    <location>
        <position position="154"/>
    </location>
</feature>
<dbReference type="Pfam" id="PF24626">
    <property type="entry name" value="SH3_Tf2-1"/>
    <property type="match status" value="1"/>
</dbReference>
<reference evidence="2" key="1">
    <citation type="submission" date="2019-05" db="EMBL/GenBank/DDBJ databases">
        <title>The de novo reference genome and transcriptome assemblies of the wild tomato species Solanum chilense.</title>
        <authorList>
            <person name="Stam R."/>
            <person name="Nosenko T."/>
            <person name="Hoerger A.C."/>
            <person name="Stephan W."/>
            <person name="Seidel M.A."/>
            <person name="Kuhn J.M.M."/>
            <person name="Haberer G."/>
            <person name="Tellier A."/>
        </authorList>
    </citation>
    <scope>NUCLEOTIDE SEQUENCE</scope>
    <source>
        <tissue evidence="2">Mature leaves</tissue>
    </source>
</reference>
<dbReference type="InterPro" id="IPR056924">
    <property type="entry name" value="SH3_Tf2-1"/>
</dbReference>
<protein>
    <recommendedName>
        <fullName evidence="1">Tf2-1-like SH3-like domain-containing protein</fullName>
    </recommendedName>
</protein>
<dbReference type="PANTHER" id="PTHR46148">
    <property type="entry name" value="CHROMO DOMAIN-CONTAINING PROTEIN"/>
    <property type="match status" value="1"/>
</dbReference>
<name>A0A6N2AGD1_SOLCI</name>